<evidence type="ECO:0000313" key="5">
    <source>
        <dbReference type="Proteomes" id="UP001558632"/>
    </source>
</evidence>
<dbReference type="InterPro" id="IPR016024">
    <property type="entry name" value="ARM-type_fold"/>
</dbReference>
<dbReference type="PANTHER" id="PTHR23346:SF7">
    <property type="entry name" value="STALLED RIBOSOME SENSOR GCN1"/>
    <property type="match status" value="1"/>
</dbReference>
<feature type="signal peptide" evidence="3">
    <location>
        <begin position="1"/>
        <end position="18"/>
    </location>
</feature>
<reference evidence="4 5" key="1">
    <citation type="submission" date="2024-07" db="EMBL/GenBank/DDBJ databases">
        <title>Enhanced genomic and transcriptomic resources for Trichinella pseudospiralis and T. spiralis underpin the discovery of pronounced molecular differences between stages and species.</title>
        <authorList>
            <person name="Pasi K.K."/>
            <person name="La Rosa G."/>
            <person name="Gomez-Morales M.A."/>
            <person name="Tosini F."/>
            <person name="Sumanam S."/>
            <person name="Young N.D."/>
            <person name="Chang B.C."/>
            <person name="Robin G.B."/>
        </authorList>
    </citation>
    <scope>NUCLEOTIDE SEQUENCE [LARGE SCALE GENOMIC DNA]</scope>
    <source>
        <strain evidence="4">ISS534</strain>
    </source>
</reference>
<gene>
    <name evidence="4" type="ORF">TSPI_03988</name>
</gene>
<sequence>MSTLFLQLLSCIGSSCIGKQKMASSCMGSLVGTVGDRIFYDIVPLLEGDFSNEGAEQRHGVCLALSQIIQSTNREIVASYAQRLFPTVLRAMCDEVPGVRTAASEAFVALYLSTGPKIVPFLSRPLMENMSNPSTRSYFLDSLQQVMSTRGRVLLVHFMPNLCSMPSNSEAMGKLFSQAPDILAQYLHQVLKAMFTSLMISHGHNTLDITLEHFSLIVGAMNSRMSMNQAFIFVRENALCSHAQLPVSEFGDEMIACGLNFYKLDNENILRIIGNSIGQCFRQLDSDQLVELLPSLGRPLSSLIGEMESDNCSSPVPGLCHELTVSPILIGACSESSLHPSAVMLVGAMIRILGERHANSIRTPLLRSLLALLVKIPSVMKCFAPQLQNLFLRLLNEQSSYSIRLTAAQGFGELSKLAERRNVILQSLLNSLKTVEQPALKEAHLIGIRCVLLSATDVQLDEEILQKIRHAVLMKVVSGDENHRVACASLLSVLLCHFSSDLELSFTLNKMTSFHNYQQASDDENHFTGTLIMLILKIDAKKLLDQFCKSTYNFLLL</sequence>
<dbReference type="Gene3D" id="1.25.10.10">
    <property type="entry name" value="Leucine-rich Repeat Variant"/>
    <property type="match status" value="2"/>
</dbReference>
<dbReference type="Pfam" id="PF02985">
    <property type="entry name" value="HEAT"/>
    <property type="match status" value="1"/>
</dbReference>
<organism evidence="4 5">
    <name type="scientific">Trichinella spiralis</name>
    <name type="common">Trichina worm</name>
    <dbReference type="NCBI Taxonomy" id="6334"/>
    <lineage>
        <taxon>Eukaryota</taxon>
        <taxon>Metazoa</taxon>
        <taxon>Ecdysozoa</taxon>
        <taxon>Nematoda</taxon>
        <taxon>Enoplea</taxon>
        <taxon>Dorylaimia</taxon>
        <taxon>Trichinellida</taxon>
        <taxon>Trichinellidae</taxon>
        <taxon>Trichinella</taxon>
    </lineage>
</organism>
<evidence type="ECO:0000313" key="4">
    <source>
        <dbReference type="EMBL" id="KAL1227564.1"/>
    </source>
</evidence>
<dbReference type="PANTHER" id="PTHR23346">
    <property type="entry name" value="TRANSLATIONAL ACTIVATOR GCN1-RELATED"/>
    <property type="match status" value="1"/>
</dbReference>
<accession>A0ABR3K331</accession>
<feature type="repeat" description="HEAT" evidence="2">
    <location>
        <begin position="84"/>
        <end position="119"/>
    </location>
</feature>
<dbReference type="PROSITE" id="PS50077">
    <property type="entry name" value="HEAT_REPEAT"/>
    <property type="match status" value="1"/>
</dbReference>
<dbReference type="EMBL" id="JBEUSY010000536">
    <property type="protein sequence ID" value="KAL1227564.1"/>
    <property type="molecule type" value="Genomic_DNA"/>
</dbReference>
<dbReference type="SUPFAM" id="SSF48371">
    <property type="entry name" value="ARM repeat"/>
    <property type="match status" value="1"/>
</dbReference>
<protein>
    <submittedName>
        <fullName evidence="4">Stalled ribosome sensor GCN1</fullName>
    </submittedName>
</protein>
<dbReference type="InterPro" id="IPR021133">
    <property type="entry name" value="HEAT_type_2"/>
</dbReference>
<comment type="caution">
    <text evidence="4">The sequence shown here is derived from an EMBL/GenBank/DDBJ whole genome shotgun (WGS) entry which is preliminary data.</text>
</comment>
<evidence type="ECO:0000256" key="1">
    <source>
        <dbReference type="ARBA" id="ARBA00022737"/>
    </source>
</evidence>
<keyword evidence="3" id="KW-0732">Signal</keyword>
<dbReference type="InterPro" id="IPR000357">
    <property type="entry name" value="HEAT"/>
</dbReference>
<name>A0ABR3K331_TRISP</name>
<feature type="chain" id="PRO_5045241410" evidence="3">
    <location>
        <begin position="19"/>
        <end position="557"/>
    </location>
</feature>
<dbReference type="Proteomes" id="UP001558632">
    <property type="component" value="Unassembled WGS sequence"/>
</dbReference>
<evidence type="ECO:0000256" key="2">
    <source>
        <dbReference type="PROSITE-ProRule" id="PRU00103"/>
    </source>
</evidence>
<keyword evidence="1" id="KW-0677">Repeat</keyword>
<evidence type="ECO:0000256" key="3">
    <source>
        <dbReference type="SAM" id="SignalP"/>
    </source>
</evidence>
<proteinExistence type="predicted"/>
<dbReference type="InterPro" id="IPR011989">
    <property type="entry name" value="ARM-like"/>
</dbReference>
<keyword evidence="5" id="KW-1185">Reference proteome</keyword>